<dbReference type="GO" id="GO:1990481">
    <property type="term" value="P:mRNA pseudouridine synthesis"/>
    <property type="evidence" value="ECO:0007669"/>
    <property type="project" value="TreeGrafter"/>
</dbReference>
<gene>
    <name evidence="6" type="ORF">M501DRAFT_997992</name>
</gene>
<proteinExistence type="inferred from homology"/>
<dbReference type="HAMAP" id="MF_00171">
    <property type="entry name" value="TruA"/>
    <property type="match status" value="1"/>
</dbReference>
<evidence type="ECO:0000256" key="4">
    <source>
        <dbReference type="SAM" id="MobiDB-lite"/>
    </source>
</evidence>
<feature type="region of interest" description="Disordered" evidence="4">
    <location>
        <begin position="178"/>
        <end position="207"/>
    </location>
</feature>
<accession>A0A9P4VS93</accession>
<name>A0A9P4VS93_9PEZI</name>
<dbReference type="GO" id="GO:0005737">
    <property type="term" value="C:cytoplasm"/>
    <property type="evidence" value="ECO:0007669"/>
    <property type="project" value="TreeGrafter"/>
</dbReference>
<dbReference type="InterPro" id="IPR020103">
    <property type="entry name" value="PsdUridine_synth_cat_dom_sf"/>
</dbReference>
<keyword evidence="3" id="KW-0413">Isomerase</keyword>
<dbReference type="InterPro" id="IPR001406">
    <property type="entry name" value="PsdUridine_synth_TruA"/>
</dbReference>
<evidence type="ECO:0000256" key="3">
    <source>
        <dbReference type="ARBA" id="ARBA00023235"/>
    </source>
</evidence>
<dbReference type="Pfam" id="PF01416">
    <property type="entry name" value="PseudoU_synth_1"/>
    <property type="match status" value="1"/>
</dbReference>
<dbReference type="PANTHER" id="PTHR11142">
    <property type="entry name" value="PSEUDOURIDYLATE SYNTHASE"/>
    <property type="match status" value="1"/>
</dbReference>
<keyword evidence="2" id="KW-0819">tRNA processing</keyword>
<protein>
    <submittedName>
        <fullName evidence="6">Pseudouridine synthase</fullName>
    </submittedName>
</protein>
<feature type="compositionally biased region" description="Polar residues" evidence="4">
    <location>
        <begin position="184"/>
        <end position="197"/>
    </location>
</feature>
<dbReference type="Proteomes" id="UP000799429">
    <property type="component" value="Unassembled WGS sequence"/>
</dbReference>
<evidence type="ECO:0000256" key="1">
    <source>
        <dbReference type="ARBA" id="ARBA00009375"/>
    </source>
</evidence>
<evidence type="ECO:0000313" key="7">
    <source>
        <dbReference type="Proteomes" id="UP000799429"/>
    </source>
</evidence>
<feature type="domain" description="Pseudouridine synthase I TruA alpha/beta" evidence="5">
    <location>
        <begin position="301"/>
        <end position="439"/>
    </location>
</feature>
<sequence length="581" mass="65239">MAGSVDYQTWDNTSLIARIIELESRLAAQNAGFAAVNCSNVPPPKQHKPPKPFDPSKYSTRFIALKFAYLGQNYNGYEHHVGNDTPLPTIEEVLWRALTKTRLILPKSKVKEGENNNGTKERSTRMNIAVEQRLKDLGLGLTGSEEVNWEGCEYSKCGRTDRGVSAFGQVIGIRVRSNRPLPRKNNTVTDVSSTQAPEGTDGDSGNVKDVLDEPAFDPIKDEIPYILTLNRVLPPDIRVLAWCPNPSPDFSARFSCRERRYRYFFTNPAFAPSPGVQGLHKTLNGKNIREGWLDIAAMREAASYLVGLHDFRNFCKVDPTKQITNFERRVFHADITEVTSLNAPAAFLKDIPFSYPSQRNEQSSPTNVSPLKLYTFDVNGSAFLWHQVRHLIAILILVGQGLESPSIVKELLDIEKCPTKPKYEMAVDAPLVLWDCIFPAEGPDSRKDALDWIYAGEQPRIIDDGKGGEIEKYKRDGLIDNLWEVWRQKKIDEVLAGSLLDVVAAQGSMRFDLATREPPEITQRITRAFYGGNISKSVGSYVPVMKKPRMDSVEVINARYAERRGLNKDPDILQQRGDSVD</sequence>
<evidence type="ECO:0000256" key="2">
    <source>
        <dbReference type="ARBA" id="ARBA00022694"/>
    </source>
</evidence>
<dbReference type="EMBL" id="MU006090">
    <property type="protein sequence ID" value="KAF2841813.1"/>
    <property type="molecule type" value="Genomic_DNA"/>
</dbReference>
<comment type="similarity">
    <text evidence="1">Belongs to the tRNA pseudouridine synthase TruA family.</text>
</comment>
<dbReference type="InterPro" id="IPR020097">
    <property type="entry name" value="PsdUridine_synth_TruA_a/b_dom"/>
</dbReference>
<dbReference type="GO" id="GO:0003723">
    <property type="term" value="F:RNA binding"/>
    <property type="evidence" value="ECO:0007669"/>
    <property type="project" value="InterPro"/>
</dbReference>
<dbReference type="InterPro" id="IPR020094">
    <property type="entry name" value="TruA/RsuA/RluB/E/F_N"/>
</dbReference>
<dbReference type="Gene3D" id="3.30.70.660">
    <property type="entry name" value="Pseudouridine synthase I, catalytic domain, C-terminal subdomain"/>
    <property type="match status" value="1"/>
</dbReference>
<dbReference type="PANTHER" id="PTHR11142:SF5">
    <property type="entry name" value="TRNA PSEUDOURIDINE(38_39) SYNTHASE"/>
    <property type="match status" value="1"/>
</dbReference>
<dbReference type="SUPFAM" id="SSF55120">
    <property type="entry name" value="Pseudouridine synthase"/>
    <property type="match status" value="1"/>
</dbReference>
<dbReference type="GO" id="GO:0009982">
    <property type="term" value="F:pseudouridine synthase activity"/>
    <property type="evidence" value="ECO:0007669"/>
    <property type="project" value="InterPro"/>
</dbReference>
<dbReference type="OrthoDB" id="25767at2759"/>
<dbReference type="GO" id="GO:0005634">
    <property type="term" value="C:nucleus"/>
    <property type="evidence" value="ECO:0007669"/>
    <property type="project" value="TreeGrafter"/>
</dbReference>
<dbReference type="InterPro" id="IPR020095">
    <property type="entry name" value="PsdUridine_synth_TruA_C"/>
</dbReference>
<dbReference type="Gene3D" id="3.30.70.580">
    <property type="entry name" value="Pseudouridine synthase I, catalytic domain, N-terminal subdomain"/>
    <property type="match status" value="1"/>
</dbReference>
<comment type="caution">
    <text evidence="6">The sequence shown here is derived from an EMBL/GenBank/DDBJ whole genome shotgun (WGS) entry which is preliminary data.</text>
</comment>
<keyword evidence="7" id="KW-1185">Reference proteome</keyword>
<dbReference type="AlphaFoldDB" id="A0A9P4VS93"/>
<organism evidence="6 7">
    <name type="scientific">Patellaria atrata CBS 101060</name>
    <dbReference type="NCBI Taxonomy" id="1346257"/>
    <lineage>
        <taxon>Eukaryota</taxon>
        <taxon>Fungi</taxon>
        <taxon>Dikarya</taxon>
        <taxon>Ascomycota</taxon>
        <taxon>Pezizomycotina</taxon>
        <taxon>Dothideomycetes</taxon>
        <taxon>Dothideomycetes incertae sedis</taxon>
        <taxon>Patellariales</taxon>
        <taxon>Patellariaceae</taxon>
        <taxon>Patellaria</taxon>
    </lineage>
</organism>
<evidence type="ECO:0000259" key="5">
    <source>
        <dbReference type="Pfam" id="PF01416"/>
    </source>
</evidence>
<dbReference type="GO" id="GO:0031119">
    <property type="term" value="P:tRNA pseudouridine synthesis"/>
    <property type="evidence" value="ECO:0007669"/>
    <property type="project" value="TreeGrafter"/>
</dbReference>
<evidence type="ECO:0000313" key="6">
    <source>
        <dbReference type="EMBL" id="KAF2841813.1"/>
    </source>
</evidence>
<reference evidence="6" key="1">
    <citation type="journal article" date="2020" name="Stud. Mycol.">
        <title>101 Dothideomycetes genomes: a test case for predicting lifestyles and emergence of pathogens.</title>
        <authorList>
            <person name="Haridas S."/>
            <person name="Albert R."/>
            <person name="Binder M."/>
            <person name="Bloem J."/>
            <person name="Labutti K."/>
            <person name="Salamov A."/>
            <person name="Andreopoulos B."/>
            <person name="Baker S."/>
            <person name="Barry K."/>
            <person name="Bills G."/>
            <person name="Bluhm B."/>
            <person name="Cannon C."/>
            <person name="Castanera R."/>
            <person name="Culley D."/>
            <person name="Daum C."/>
            <person name="Ezra D."/>
            <person name="Gonzalez J."/>
            <person name="Henrissat B."/>
            <person name="Kuo A."/>
            <person name="Liang C."/>
            <person name="Lipzen A."/>
            <person name="Lutzoni F."/>
            <person name="Magnuson J."/>
            <person name="Mondo S."/>
            <person name="Nolan M."/>
            <person name="Ohm R."/>
            <person name="Pangilinan J."/>
            <person name="Park H.-J."/>
            <person name="Ramirez L."/>
            <person name="Alfaro M."/>
            <person name="Sun H."/>
            <person name="Tritt A."/>
            <person name="Yoshinaga Y."/>
            <person name="Zwiers L.-H."/>
            <person name="Turgeon B."/>
            <person name="Goodwin S."/>
            <person name="Spatafora J."/>
            <person name="Crous P."/>
            <person name="Grigoriev I."/>
        </authorList>
    </citation>
    <scope>NUCLEOTIDE SEQUENCE</scope>
    <source>
        <strain evidence="6">CBS 101060</strain>
    </source>
</reference>